<dbReference type="SUPFAM" id="SSF53720">
    <property type="entry name" value="ALDH-like"/>
    <property type="match status" value="1"/>
</dbReference>
<evidence type="ECO:0000256" key="1">
    <source>
        <dbReference type="ARBA" id="ARBA00009986"/>
    </source>
</evidence>
<evidence type="ECO:0000256" key="2">
    <source>
        <dbReference type="ARBA" id="ARBA00023002"/>
    </source>
</evidence>
<gene>
    <name evidence="7" type="ORF">Amac_062580</name>
</gene>
<keyword evidence="5" id="KW-0472">Membrane</keyword>
<dbReference type="GO" id="GO:0016491">
    <property type="term" value="F:oxidoreductase activity"/>
    <property type="evidence" value="ECO:0007669"/>
    <property type="project" value="UniProtKB-KW"/>
</dbReference>
<dbReference type="InterPro" id="IPR016161">
    <property type="entry name" value="Ald_DH/histidinol_DH"/>
</dbReference>
<sequence>MMTDHPVSRKIGFTGSTETGKRVAVAAASDLKRVTLELGGNDPAIVLDDVRRNSIAPQGISLRGVAVRECRAPDDLEAPVVPVVVPVVPIVVPAVIAPVLLKARGRCGEHDHR</sequence>
<keyword evidence="8" id="KW-1185">Reference proteome</keyword>
<dbReference type="Proteomes" id="UP000331127">
    <property type="component" value="Unassembled WGS sequence"/>
</dbReference>
<evidence type="ECO:0000313" key="7">
    <source>
        <dbReference type="EMBL" id="GES12661.1"/>
    </source>
</evidence>
<dbReference type="InterPro" id="IPR015590">
    <property type="entry name" value="Aldehyde_DH_dom"/>
</dbReference>
<evidence type="ECO:0000313" key="8">
    <source>
        <dbReference type="Proteomes" id="UP000331127"/>
    </source>
</evidence>
<dbReference type="AlphaFoldDB" id="A0A5M3WZA6"/>
<dbReference type="PROSITE" id="PS00687">
    <property type="entry name" value="ALDEHYDE_DEHYDR_GLU"/>
    <property type="match status" value="1"/>
</dbReference>
<reference evidence="7 8" key="1">
    <citation type="submission" date="2019-10" db="EMBL/GenBank/DDBJ databases">
        <title>Whole genome shotgun sequence of Acrocarpospora macrocephala NBRC 16266.</title>
        <authorList>
            <person name="Ichikawa N."/>
            <person name="Kimura A."/>
            <person name="Kitahashi Y."/>
            <person name="Komaki H."/>
            <person name="Oguchi A."/>
        </authorList>
    </citation>
    <scope>NUCLEOTIDE SEQUENCE [LARGE SCALE GENOMIC DNA]</scope>
    <source>
        <strain evidence="7 8">NBRC 16266</strain>
    </source>
</reference>
<dbReference type="PANTHER" id="PTHR42804:SF1">
    <property type="entry name" value="ALDEHYDE DEHYDROGENASE-RELATED"/>
    <property type="match status" value="1"/>
</dbReference>
<comment type="similarity">
    <text evidence="1 4">Belongs to the aldehyde dehydrogenase family.</text>
</comment>
<keyword evidence="5" id="KW-1133">Transmembrane helix</keyword>
<evidence type="ECO:0000256" key="5">
    <source>
        <dbReference type="SAM" id="Phobius"/>
    </source>
</evidence>
<evidence type="ECO:0000256" key="3">
    <source>
        <dbReference type="PROSITE-ProRule" id="PRU10007"/>
    </source>
</evidence>
<keyword evidence="2 4" id="KW-0560">Oxidoreductase</keyword>
<comment type="caution">
    <text evidence="7">The sequence shown here is derived from an EMBL/GenBank/DDBJ whole genome shotgun (WGS) entry which is preliminary data.</text>
</comment>
<feature type="transmembrane region" description="Helical" evidence="5">
    <location>
        <begin position="83"/>
        <end position="101"/>
    </location>
</feature>
<organism evidence="7 8">
    <name type="scientific">Acrocarpospora macrocephala</name>
    <dbReference type="NCBI Taxonomy" id="150177"/>
    <lineage>
        <taxon>Bacteria</taxon>
        <taxon>Bacillati</taxon>
        <taxon>Actinomycetota</taxon>
        <taxon>Actinomycetes</taxon>
        <taxon>Streptosporangiales</taxon>
        <taxon>Streptosporangiaceae</taxon>
        <taxon>Acrocarpospora</taxon>
    </lineage>
</organism>
<feature type="active site" evidence="3">
    <location>
        <position position="37"/>
    </location>
</feature>
<feature type="domain" description="Aldehyde dehydrogenase" evidence="6">
    <location>
        <begin position="2"/>
        <end position="56"/>
    </location>
</feature>
<dbReference type="EMBL" id="BLAE01000037">
    <property type="protein sequence ID" value="GES12661.1"/>
    <property type="molecule type" value="Genomic_DNA"/>
</dbReference>
<protein>
    <recommendedName>
        <fullName evidence="6">Aldehyde dehydrogenase domain-containing protein</fullName>
    </recommendedName>
</protein>
<name>A0A5M3WZA6_9ACTN</name>
<evidence type="ECO:0000256" key="4">
    <source>
        <dbReference type="RuleBase" id="RU003345"/>
    </source>
</evidence>
<accession>A0A5M3WZA6</accession>
<dbReference type="InterPro" id="IPR029510">
    <property type="entry name" value="Ald_DH_CS_GLU"/>
</dbReference>
<evidence type="ECO:0000259" key="6">
    <source>
        <dbReference type="Pfam" id="PF00171"/>
    </source>
</evidence>
<keyword evidence="5" id="KW-0812">Transmembrane</keyword>
<dbReference type="InterPro" id="IPR016162">
    <property type="entry name" value="Ald_DH_N"/>
</dbReference>
<dbReference type="Pfam" id="PF00171">
    <property type="entry name" value="Aldedh"/>
    <property type="match status" value="1"/>
</dbReference>
<dbReference type="PANTHER" id="PTHR42804">
    <property type="entry name" value="ALDEHYDE DEHYDROGENASE"/>
    <property type="match status" value="1"/>
</dbReference>
<dbReference type="Gene3D" id="3.40.605.10">
    <property type="entry name" value="Aldehyde Dehydrogenase, Chain A, domain 1"/>
    <property type="match status" value="1"/>
</dbReference>
<proteinExistence type="inferred from homology"/>